<reference evidence="1 2" key="1">
    <citation type="submission" date="2018-11" db="EMBL/GenBank/DDBJ databases">
        <title>Novel Erysipelotrichaceae bacterium isolated from small intestine of a swine.</title>
        <authorList>
            <person name="Kim J.S."/>
            <person name="Choe H."/>
            <person name="Lee Y.R."/>
            <person name="Kim K.M."/>
            <person name="Park D.S."/>
        </authorList>
    </citation>
    <scope>NUCLEOTIDE SEQUENCE [LARGE SCALE GENOMIC DNA]</scope>
    <source>
        <strain evidence="1 2">SG0102</strain>
    </source>
</reference>
<proteinExistence type="predicted"/>
<name>A0A3G9JTK6_9FIRM</name>
<dbReference type="Gene3D" id="3.40.50.1000">
    <property type="entry name" value="HAD superfamily/HAD-like"/>
    <property type="match status" value="1"/>
</dbReference>
<sequence>MGKKAVFFDADGTILKRNVIRPSVIASLTKLQEKGILTVLSTGRSLPSIHASALNDIDLSNVISAAGGCVIIDHKVVSHDYLTYDHLKELIDYLDSYGLYYTLECNDYLYIRKGTLDHHKRRFAVDDNASTEEKAKCAKRLHNFLVQLKETDDPLSLHVNKIHWFENDAMYDSGKTPLSFEDINAKFGDRFNVNPLSFMPGNGGGEINEKAITKAKGMDLIIKHYHIEADDVYAIGDGFNDLQMLDHAAHAIAMGNAPKAVKEACEYVTDDIDHDGFQKAFQHYHLI</sequence>
<dbReference type="InterPro" id="IPR036412">
    <property type="entry name" value="HAD-like_sf"/>
</dbReference>
<accession>A0A3G9JTK6</accession>
<gene>
    <name evidence="1" type="ORF">SG0102_14530</name>
</gene>
<dbReference type="Pfam" id="PF08282">
    <property type="entry name" value="Hydrolase_3"/>
    <property type="match status" value="1"/>
</dbReference>
<keyword evidence="2" id="KW-1185">Reference proteome</keyword>
<dbReference type="GO" id="GO:0000287">
    <property type="term" value="F:magnesium ion binding"/>
    <property type="evidence" value="ECO:0007669"/>
    <property type="project" value="TreeGrafter"/>
</dbReference>
<dbReference type="GO" id="GO:0016791">
    <property type="term" value="F:phosphatase activity"/>
    <property type="evidence" value="ECO:0007669"/>
    <property type="project" value="TreeGrafter"/>
</dbReference>
<dbReference type="AlphaFoldDB" id="A0A3G9JTK6"/>
<evidence type="ECO:0000313" key="2">
    <source>
        <dbReference type="Proteomes" id="UP000268059"/>
    </source>
</evidence>
<dbReference type="EMBL" id="AP019309">
    <property type="protein sequence ID" value="BBH26519.1"/>
    <property type="molecule type" value="Genomic_DNA"/>
</dbReference>
<evidence type="ECO:0000313" key="1">
    <source>
        <dbReference type="EMBL" id="BBH26519.1"/>
    </source>
</evidence>
<evidence type="ECO:0008006" key="3">
    <source>
        <dbReference type="Google" id="ProtNLM"/>
    </source>
</evidence>
<dbReference type="OrthoDB" id="1654797at2"/>
<protein>
    <recommendedName>
        <fullName evidence="3">Haloacid dehalogenase</fullName>
    </recommendedName>
</protein>
<dbReference type="SUPFAM" id="SSF56784">
    <property type="entry name" value="HAD-like"/>
    <property type="match status" value="1"/>
</dbReference>
<dbReference type="NCBIfam" id="TIGR00099">
    <property type="entry name" value="Cof-subfamily"/>
    <property type="match status" value="1"/>
</dbReference>
<organism evidence="1 2">
    <name type="scientific">Intestinibaculum porci</name>
    <dbReference type="NCBI Taxonomy" id="2487118"/>
    <lineage>
        <taxon>Bacteria</taxon>
        <taxon>Bacillati</taxon>
        <taxon>Bacillota</taxon>
        <taxon>Erysipelotrichia</taxon>
        <taxon>Erysipelotrichales</taxon>
        <taxon>Erysipelotrichaceae</taxon>
        <taxon>Intestinibaculum</taxon>
    </lineage>
</organism>
<dbReference type="Proteomes" id="UP000268059">
    <property type="component" value="Chromosome"/>
</dbReference>
<dbReference type="KEGG" id="ebm:SG0102_14530"/>
<dbReference type="PANTHER" id="PTHR10000:SF25">
    <property type="entry name" value="PHOSPHATASE YKRA-RELATED"/>
    <property type="match status" value="1"/>
</dbReference>
<dbReference type="RefSeq" id="WP_125119374.1">
    <property type="nucleotide sequence ID" value="NZ_AP019309.1"/>
</dbReference>
<dbReference type="InterPro" id="IPR023214">
    <property type="entry name" value="HAD_sf"/>
</dbReference>
<dbReference type="Gene3D" id="3.30.1240.10">
    <property type="match status" value="1"/>
</dbReference>
<dbReference type="InParanoid" id="A0A3G9JTK6"/>
<dbReference type="InterPro" id="IPR000150">
    <property type="entry name" value="Cof"/>
</dbReference>
<dbReference type="PANTHER" id="PTHR10000">
    <property type="entry name" value="PHOSPHOSERINE PHOSPHATASE"/>
    <property type="match status" value="1"/>
</dbReference>
<dbReference type="GO" id="GO:0005829">
    <property type="term" value="C:cytosol"/>
    <property type="evidence" value="ECO:0007669"/>
    <property type="project" value="TreeGrafter"/>
</dbReference>